<dbReference type="Proteomes" id="UP000019149">
    <property type="component" value="Unassembled WGS sequence"/>
</dbReference>
<dbReference type="KEGG" id="egl:EGR_06468"/>
<evidence type="ECO:0000313" key="2">
    <source>
        <dbReference type="Proteomes" id="UP000019149"/>
    </source>
</evidence>
<dbReference type="RefSeq" id="XP_024349878.1">
    <property type="nucleotide sequence ID" value="XM_024495717.1"/>
</dbReference>
<keyword evidence="2" id="KW-1185">Reference proteome</keyword>
<proteinExistence type="predicted"/>
<gene>
    <name evidence="1" type="ORF">EGR_06468</name>
</gene>
<evidence type="ECO:0000313" key="1">
    <source>
        <dbReference type="EMBL" id="EUB58682.1"/>
    </source>
</evidence>
<name>W6UKR7_ECHGR</name>
<dbReference type="GeneID" id="36342183"/>
<sequence>MLVLRLDLGESMVPSPPRGGPLALIIYTERPYFRLVVMRPTDHQVRLYLHHAFGYFDVDQKINRGTLHTGDILWPDWAELKAKAVTETSKERRFYFNEAFLGFPPNGTMSRFATDTLMKYHDDIRSVIVGVGETDGYKESFAIKFGPFRGAMKSFLIAMPISPASVTALSVDSLVGALELELGPTAIVLSKATVAR</sequence>
<dbReference type="AlphaFoldDB" id="W6UKR7"/>
<organism evidence="1 2">
    <name type="scientific">Echinococcus granulosus</name>
    <name type="common">Hydatid tapeworm</name>
    <dbReference type="NCBI Taxonomy" id="6210"/>
    <lineage>
        <taxon>Eukaryota</taxon>
        <taxon>Metazoa</taxon>
        <taxon>Spiralia</taxon>
        <taxon>Lophotrochozoa</taxon>
        <taxon>Platyhelminthes</taxon>
        <taxon>Cestoda</taxon>
        <taxon>Eucestoda</taxon>
        <taxon>Cyclophyllidea</taxon>
        <taxon>Taeniidae</taxon>
        <taxon>Echinococcus</taxon>
        <taxon>Echinococcus granulosus group</taxon>
    </lineage>
</organism>
<comment type="caution">
    <text evidence="1">The sequence shown here is derived from an EMBL/GenBank/DDBJ whole genome shotgun (WGS) entry which is preliminary data.</text>
</comment>
<accession>W6UKR7</accession>
<protein>
    <submittedName>
        <fullName evidence="1">Uncharacterized protein</fullName>
    </submittedName>
</protein>
<dbReference type="EMBL" id="APAU02000057">
    <property type="protein sequence ID" value="EUB58682.1"/>
    <property type="molecule type" value="Genomic_DNA"/>
</dbReference>
<dbReference type="CTD" id="36342183"/>
<dbReference type="STRING" id="6210.W6UKR7"/>
<reference evidence="1 2" key="1">
    <citation type="journal article" date="2013" name="Nat. Genet.">
        <title>The genome of the hydatid tapeworm Echinococcus granulosus.</title>
        <authorList>
            <person name="Zheng H."/>
            <person name="Zhang W."/>
            <person name="Zhang L."/>
            <person name="Zhang Z."/>
            <person name="Li J."/>
            <person name="Lu G."/>
            <person name="Zhu Y."/>
            <person name="Wang Y."/>
            <person name="Huang Y."/>
            <person name="Liu J."/>
            <person name="Kang H."/>
            <person name="Chen J."/>
            <person name="Wang L."/>
            <person name="Chen A."/>
            <person name="Yu S."/>
            <person name="Gao Z."/>
            <person name="Jin L."/>
            <person name="Gu W."/>
            <person name="Wang Z."/>
            <person name="Zhao L."/>
            <person name="Shi B."/>
            <person name="Wen H."/>
            <person name="Lin R."/>
            <person name="Jones M.K."/>
            <person name="Brejova B."/>
            <person name="Vinar T."/>
            <person name="Zhao G."/>
            <person name="McManus D.P."/>
            <person name="Chen Z."/>
            <person name="Zhou Y."/>
            <person name="Wang S."/>
        </authorList>
    </citation>
    <scope>NUCLEOTIDE SEQUENCE [LARGE SCALE GENOMIC DNA]</scope>
</reference>
<dbReference type="OrthoDB" id="6246222at2759"/>